<proteinExistence type="predicted"/>
<protein>
    <submittedName>
        <fullName evidence="1">Uncharacterized protein</fullName>
    </submittedName>
</protein>
<reference evidence="1" key="1">
    <citation type="journal article" date="2015" name="Nature">
        <title>Complex archaea that bridge the gap between prokaryotes and eukaryotes.</title>
        <authorList>
            <person name="Spang A."/>
            <person name="Saw J.H."/>
            <person name="Jorgensen S.L."/>
            <person name="Zaremba-Niedzwiedzka K."/>
            <person name="Martijn J."/>
            <person name="Lind A.E."/>
            <person name="van Eijk R."/>
            <person name="Schleper C."/>
            <person name="Guy L."/>
            <person name="Ettema T.J."/>
        </authorList>
    </citation>
    <scope>NUCLEOTIDE SEQUENCE</scope>
</reference>
<name>A0A0F9CTT6_9ZZZZ</name>
<comment type="caution">
    <text evidence="1">The sequence shown here is derived from an EMBL/GenBank/DDBJ whole genome shotgun (WGS) entry which is preliminary data.</text>
</comment>
<accession>A0A0F9CTT6</accession>
<gene>
    <name evidence="1" type="ORF">LCGC14_2361560</name>
</gene>
<dbReference type="EMBL" id="LAZR01034606">
    <property type="protein sequence ID" value="KKL44851.1"/>
    <property type="molecule type" value="Genomic_DNA"/>
</dbReference>
<dbReference type="AlphaFoldDB" id="A0A0F9CTT6"/>
<organism evidence="1">
    <name type="scientific">marine sediment metagenome</name>
    <dbReference type="NCBI Taxonomy" id="412755"/>
    <lineage>
        <taxon>unclassified sequences</taxon>
        <taxon>metagenomes</taxon>
        <taxon>ecological metagenomes</taxon>
    </lineage>
</organism>
<sequence>MAWNALKAFDDRKDSLENEVKLWRGRYFSTPREERMAESGKKILDIINRKDEGSQNIREEMNTRRRRTENNK</sequence>
<evidence type="ECO:0000313" key="1">
    <source>
        <dbReference type="EMBL" id="KKL44851.1"/>
    </source>
</evidence>